<dbReference type="CDD" id="cd00882">
    <property type="entry name" value="Ras_like_GTPase"/>
    <property type="match status" value="1"/>
</dbReference>
<sequence length="189" mass="20720">MPRLFTQGDVLKVCVVGPKGSGKTVLCKLLAEQVLSAQASREYQPTAGVRIQELELEHKGRQRQVELWDLSGDPSYEKYFAMLAEGTTGVLLVHNAQKDQESDLEVFYRVFAQPNKLTMAQVATIGTTFTGAEGEDPTGGAAVVPLKRKLKTLDHFQVDLGQLVGKENTGKAMHVLRPKFETMIDAAFG</sequence>
<dbReference type="EMBL" id="CP151512">
    <property type="protein sequence ID" value="WZN65658.1"/>
    <property type="molecule type" value="Genomic_DNA"/>
</dbReference>
<dbReference type="Gene3D" id="3.40.50.300">
    <property type="entry name" value="P-loop containing nucleotide triphosphate hydrolases"/>
    <property type="match status" value="1"/>
</dbReference>
<proteinExistence type="predicted"/>
<dbReference type="Proteomes" id="UP001472866">
    <property type="component" value="Chromosome 12"/>
</dbReference>
<keyword evidence="2" id="KW-1185">Reference proteome</keyword>
<dbReference type="SUPFAM" id="SSF52540">
    <property type="entry name" value="P-loop containing nucleoside triphosphate hydrolases"/>
    <property type="match status" value="1"/>
</dbReference>
<accession>A0AAX4PHX2</accession>
<dbReference type="Pfam" id="PF08477">
    <property type="entry name" value="Roc"/>
    <property type="match status" value="1"/>
</dbReference>
<evidence type="ECO:0000313" key="1">
    <source>
        <dbReference type="EMBL" id="WZN65658.1"/>
    </source>
</evidence>
<protein>
    <submittedName>
        <fullName evidence="1">Intraflagellar transport protein 22</fullName>
    </submittedName>
</protein>
<dbReference type="AlphaFoldDB" id="A0AAX4PHX2"/>
<organism evidence="1 2">
    <name type="scientific">Chloropicon roscoffensis</name>
    <dbReference type="NCBI Taxonomy" id="1461544"/>
    <lineage>
        <taxon>Eukaryota</taxon>
        <taxon>Viridiplantae</taxon>
        <taxon>Chlorophyta</taxon>
        <taxon>Chloropicophyceae</taxon>
        <taxon>Chloropicales</taxon>
        <taxon>Chloropicaceae</taxon>
        <taxon>Chloropicon</taxon>
    </lineage>
</organism>
<name>A0AAX4PHX2_9CHLO</name>
<reference evidence="1 2" key="1">
    <citation type="submission" date="2024-03" db="EMBL/GenBank/DDBJ databases">
        <title>Complete genome sequence of the green alga Chloropicon roscoffensis RCC1871.</title>
        <authorList>
            <person name="Lemieux C."/>
            <person name="Pombert J.-F."/>
            <person name="Otis C."/>
            <person name="Turmel M."/>
        </authorList>
    </citation>
    <scope>NUCLEOTIDE SEQUENCE [LARGE SCALE GENOMIC DNA]</scope>
    <source>
        <strain evidence="1 2">RCC1871</strain>
    </source>
</reference>
<evidence type="ECO:0000313" key="2">
    <source>
        <dbReference type="Proteomes" id="UP001472866"/>
    </source>
</evidence>
<gene>
    <name evidence="1" type="ORF">HKI87_12g72180</name>
</gene>
<dbReference type="InterPro" id="IPR027417">
    <property type="entry name" value="P-loop_NTPase"/>
</dbReference>